<dbReference type="PRINTS" id="PR00110">
    <property type="entry name" value="ALPHAAMYLASE"/>
</dbReference>
<evidence type="ECO:0000256" key="3">
    <source>
        <dbReference type="ARBA" id="ARBA00001923"/>
    </source>
</evidence>
<dbReference type="VEuPathDB" id="VectorBase:AATE009308"/>
<keyword evidence="13" id="KW-0119">Carbohydrate metabolism</keyword>
<name>A0A182J113_ANOAO</name>
<dbReference type="GO" id="GO:0004556">
    <property type="term" value="F:alpha-amylase activity"/>
    <property type="evidence" value="ECO:0007669"/>
    <property type="project" value="UniProtKB-EC"/>
</dbReference>
<evidence type="ECO:0000256" key="4">
    <source>
        <dbReference type="ARBA" id="ARBA00008061"/>
    </source>
</evidence>
<comment type="cofactor">
    <cofactor evidence="2">
        <name>Ca(2+)</name>
        <dbReference type="ChEBI" id="CHEBI:29108"/>
    </cofactor>
</comment>
<evidence type="ECO:0000259" key="17">
    <source>
        <dbReference type="SMART" id="SM00642"/>
    </source>
</evidence>
<protein>
    <recommendedName>
        <fullName evidence="6">alpha-amylase</fullName>
        <ecNumber evidence="6">3.2.1.1</ecNumber>
    </recommendedName>
</protein>
<dbReference type="InterPro" id="IPR031319">
    <property type="entry name" value="A-amylase_C"/>
</dbReference>
<evidence type="ECO:0000313" key="18">
    <source>
        <dbReference type="EnsemblMetazoa" id="AATE009308-PA.1"/>
    </source>
</evidence>
<feature type="domain" description="Alpha-amylase C-terminal" evidence="16">
    <location>
        <begin position="433"/>
        <end position="526"/>
    </location>
</feature>
<dbReference type="EnsemblMetazoa" id="AATE009308-RA">
    <property type="protein sequence ID" value="AATE009308-PA.1"/>
    <property type="gene ID" value="AATE009308"/>
</dbReference>
<accession>A0A182J113</accession>
<keyword evidence="7" id="KW-0479">Metal-binding</keyword>
<dbReference type="Pfam" id="PF02806">
    <property type="entry name" value="Alpha-amylase_C"/>
    <property type="match status" value="1"/>
</dbReference>
<dbReference type="AlphaFoldDB" id="A0A182J113"/>
<dbReference type="InterPro" id="IPR013780">
    <property type="entry name" value="Glyco_hydro_b"/>
</dbReference>
<evidence type="ECO:0000256" key="11">
    <source>
        <dbReference type="ARBA" id="ARBA00023157"/>
    </source>
</evidence>
<evidence type="ECO:0000256" key="2">
    <source>
        <dbReference type="ARBA" id="ARBA00001913"/>
    </source>
</evidence>
<reference evidence="18" key="1">
    <citation type="submission" date="2022-08" db="UniProtKB">
        <authorList>
            <consortium name="EnsemblMetazoa"/>
        </authorList>
    </citation>
    <scope>IDENTIFICATION</scope>
    <source>
        <strain evidence="18">EBRO</strain>
    </source>
</reference>
<evidence type="ECO:0000259" key="16">
    <source>
        <dbReference type="SMART" id="SM00632"/>
    </source>
</evidence>
<keyword evidence="14" id="KW-0326">Glycosidase</keyword>
<dbReference type="GO" id="GO:0046872">
    <property type="term" value="F:metal ion binding"/>
    <property type="evidence" value="ECO:0007669"/>
    <property type="project" value="UniProtKB-KW"/>
</dbReference>
<comment type="cofactor">
    <cofactor evidence="3">
        <name>chloride</name>
        <dbReference type="ChEBI" id="CHEBI:17996"/>
    </cofactor>
</comment>
<keyword evidence="9" id="KW-0378">Hydrolase</keyword>
<keyword evidence="11" id="KW-1015">Disulfide bond</keyword>
<dbReference type="InterPro" id="IPR006047">
    <property type="entry name" value="GH13_cat_dom"/>
</dbReference>
<dbReference type="InterPro" id="IPR017853">
    <property type="entry name" value="GH"/>
</dbReference>
<dbReference type="SUPFAM" id="SSF51445">
    <property type="entry name" value="(Trans)glycosidases"/>
    <property type="match status" value="1"/>
</dbReference>
<evidence type="ECO:0000256" key="15">
    <source>
        <dbReference type="RuleBase" id="RU003615"/>
    </source>
</evidence>
<dbReference type="GO" id="GO:0005975">
    <property type="term" value="P:carbohydrate metabolic process"/>
    <property type="evidence" value="ECO:0007669"/>
    <property type="project" value="InterPro"/>
</dbReference>
<proteinExistence type="inferred from homology"/>
<dbReference type="PANTHER" id="PTHR43447">
    <property type="entry name" value="ALPHA-AMYLASE"/>
    <property type="match status" value="1"/>
</dbReference>
<dbReference type="InterPro" id="IPR006046">
    <property type="entry name" value="Alpha_amylase"/>
</dbReference>
<comment type="catalytic activity">
    <reaction evidence="1">
        <text>Endohydrolysis of (1-&gt;4)-alpha-D-glucosidic linkages in polysaccharides containing three or more (1-&gt;4)-alpha-linked D-glucose units.</text>
        <dbReference type="EC" id="3.2.1.1"/>
    </reaction>
</comment>
<keyword evidence="12" id="KW-0868">Chloride</keyword>
<comment type="similarity">
    <text evidence="4 15">Belongs to the glycosyl hydrolase 13 family.</text>
</comment>
<dbReference type="SMART" id="SM00632">
    <property type="entry name" value="Aamy_C"/>
    <property type="match status" value="1"/>
</dbReference>
<evidence type="ECO:0000256" key="7">
    <source>
        <dbReference type="ARBA" id="ARBA00022723"/>
    </source>
</evidence>
<comment type="subunit">
    <text evidence="5">Monomer.</text>
</comment>
<organism evidence="18">
    <name type="scientific">Anopheles atroparvus</name>
    <name type="common">European mosquito</name>
    <dbReference type="NCBI Taxonomy" id="41427"/>
    <lineage>
        <taxon>Eukaryota</taxon>
        <taxon>Metazoa</taxon>
        <taxon>Ecdysozoa</taxon>
        <taxon>Arthropoda</taxon>
        <taxon>Hexapoda</taxon>
        <taxon>Insecta</taxon>
        <taxon>Pterygota</taxon>
        <taxon>Neoptera</taxon>
        <taxon>Endopterygota</taxon>
        <taxon>Diptera</taxon>
        <taxon>Nematocera</taxon>
        <taxon>Culicoidea</taxon>
        <taxon>Culicidae</taxon>
        <taxon>Anophelinae</taxon>
        <taxon>Anopheles</taxon>
    </lineage>
</organism>
<keyword evidence="8" id="KW-0732">Signal</keyword>
<feature type="domain" description="Glycosyl hydrolase family 13 catalytic" evidence="17">
    <location>
        <begin position="49"/>
        <end position="424"/>
    </location>
</feature>
<dbReference type="InterPro" id="IPR006048">
    <property type="entry name" value="A-amylase/branching_C"/>
</dbReference>
<evidence type="ECO:0000256" key="12">
    <source>
        <dbReference type="ARBA" id="ARBA00023214"/>
    </source>
</evidence>
<evidence type="ECO:0000256" key="10">
    <source>
        <dbReference type="ARBA" id="ARBA00022837"/>
    </source>
</evidence>
<dbReference type="SUPFAM" id="SSF51011">
    <property type="entry name" value="Glycosyl hydrolase domain"/>
    <property type="match status" value="1"/>
</dbReference>
<dbReference type="STRING" id="41427.A0A182J113"/>
<evidence type="ECO:0000256" key="13">
    <source>
        <dbReference type="ARBA" id="ARBA00023277"/>
    </source>
</evidence>
<dbReference type="CDD" id="cd11317">
    <property type="entry name" value="AmyAc_bac_euk_AmyA"/>
    <property type="match status" value="1"/>
</dbReference>
<dbReference type="Gene3D" id="3.20.20.80">
    <property type="entry name" value="Glycosidases"/>
    <property type="match status" value="1"/>
</dbReference>
<evidence type="ECO:0000256" key="5">
    <source>
        <dbReference type="ARBA" id="ARBA00011245"/>
    </source>
</evidence>
<sequence>MTQLVGRSGQSRSSRGCTMFVSVRTVAIGVVVISLVAGNFEPHFEEGRDVIVQLFEWRFEDIARECREYLGPNGFGGVQLAPVNEVRDGGSWADRYEPVSYRLLSRSGNEPALRSMVDTCNEAGVRVYVEVVLNHMARTPSNQETGSIRGTGGSIANPGARDYPGVPYSAEDFNAPCQLTNPCDAHALRNCWKENRPDLNLGLSRVRQRIVDFLNRLLAIGVAGFFIDSALYMWPHDLRAIYEQLHNLSTAGGIFPPRTRPFICLDLSYHGSGIKDVSWTEYAALGRIAHNRFAYDIGDVLLKRKPFHYFVNLGTRLGYIPREKALVYASSPQLQRLTDADGDLRVVSVKNRRAYQIAMAFMLAHRYGLARVTSSYEFNAPYEGPPSDAQGNIIPVELDDEGSCRKPWICEHRWPVVQKMVRFRAAAHGADVVSWVDNGQNQIAFCRDRIGFVAFNAENSLILKTNVYTCLGEGLYCDLISGEATPVNPEGDCTGTSVAVDEEGRANVFIRGNLNEPFLALLASTRSN</sequence>
<dbReference type="Gene3D" id="2.60.40.1180">
    <property type="entry name" value="Golgi alpha-mannosidase II"/>
    <property type="match status" value="1"/>
</dbReference>
<evidence type="ECO:0000256" key="6">
    <source>
        <dbReference type="ARBA" id="ARBA00012595"/>
    </source>
</evidence>
<dbReference type="SMART" id="SM00642">
    <property type="entry name" value="Aamy"/>
    <property type="match status" value="1"/>
</dbReference>
<evidence type="ECO:0000256" key="14">
    <source>
        <dbReference type="ARBA" id="ARBA00023295"/>
    </source>
</evidence>
<evidence type="ECO:0000256" key="1">
    <source>
        <dbReference type="ARBA" id="ARBA00000548"/>
    </source>
</evidence>
<keyword evidence="10" id="KW-0106">Calcium</keyword>
<evidence type="ECO:0000256" key="8">
    <source>
        <dbReference type="ARBA" id="ARBA00022729"/>
    </source>
</evidence>
<dbReference type="EC" id="3.2.1.1" evidence="6"/>
<evidence type="ECO:0000256" key="9">
    <source>
        <dbReference type="ARBA" id="ARBA00022801"/>
    </source>
</evidence>